<keyword evidence="6" id="KW-0805">Transcription regulation</keyword>
<dbReference type="Proteomes" id="UP001652700">
    <property type="component" value="Unplaced"/>
</dbReference>
<keyword evidence="4 9" id="KW-0863">Zinc-finger</keyword>
<dbReference type="PANTHER" id="PTHR47772:SF13">
    <property type="entry name" value="GASTRULA ZINC FINGER PROTEIN XLCGF49.1-LIKE-RELATED"/>
    <property type="match status" value="1"/>
</dbReference>
<keyword evidence="7" id="KW-0804">Transcription</keyword>
<evidence type="ECO:0000256" key="1">
    <source>
        <dbReference type="ARBA" id="ARBA00004123"/>
    </source>
</evidence>
<comment type="subcellular location">
    <subcellularLocation>
        <location evidence="1">Nucleus</location>
    </subcellularLocation>
</comment>
<dbReference type="Gene3D" id="3.30.160.60">
    <property type="entry name" value="Classic Zinc Finger"/>
    <property type="match status" value="4"/>
</dbReference>
<dbReference type="EnsemblMetazoa" id="XM_050658709.1">
    <property type="protein sequence ID" value="XP_050514666.1"/>
    <property type="gene ID" value="LOC126889952"/>
</dbReference>
<reference evidence="11" key="1">
    <citation type="submission" date="2025-05" db="UniProtKB">
        <authorList>
            <consortium name="EnsemblMetazoa"/>
        </authorList>
    </citation>
    <scope>IDENTIFICATION</scope>
</reference>
<keyword evidence="5" id="KW-0862">Zinc</keyword>
<feature type="domain" description="C2H2-type" evidence="10">
    <location>
        <begin position="505"/>
        <end position="532"/>
    </location>
</feature>
<keyword evidence="8" id="KW-0539">Nucleus</keyword>
<evidence type="ECO:0000256" key="5">
    <source>
        <dbReference type="ARBA" id="ARBA00022833"/>
    </source>
</evidence>
<evidence type="ECO:0000313" key="11">
    <source>
        <dbReference type="EnsemblMetazoa" id="XP_050514666.1"/>
    </source>
</evidence>
<evidence type="ECO:0000256" key="9">
    <source>
        <dbReference type="PROSITE-ProRule" id="PRU00042"/>
    </source>
</evidence>
<keyword evidence="3" id="KW-0677">Repeat</keyword>
<dbReference type="InterPro" id="IPR013087">
    <property type="entry name" value="Znf_C2H2_type"/>
</dbReference>
<dbReference type="PROSITE" id="PS50157">
    <property type="entry name" value="ZINC_FINGER_C2H2_2"/>
    <property type="match status" value="4"/>
</dbReference>
<dbReference type="PROSITE" id="PS00028">
    <property type="entry name" value="ZINC_FINGER_C2H2_1"/>
    <property type="match status" value="5"/>
</dbReference>
<evidence type="ECO:0000256" key="3">
    <source>
        <dbReference type="ARBA" id="ARBA00022737"/>
    </source>
</evidence>
<evidence type="ECO:0000256" key="7">
    <source>
        <dbReference type="ARBA" id="ARBA00023163"/>
    </source>
</evidence>
<evidence type="ECO:0000256" key="8">
    <source>
        <dbReference type="ARBA" id="ARBA00023242"/>
    </source>
</evidence>
<dbReference type="InterPro" id="IPR036236">
    <property type="entry name" value="Znf_C2H2_sf"/>
</dbReference>
<dbReference type="PANTHER" id="PTHR47772">
    <property type="entry name" value="ZINC FINGER PROTEIN 200"/>
    <property type="match status" value="1"/>
</dbReference>
<evidence type="ECO:0000256" key="6">
    <source>
        <dbReference type="ARBA" id="ARBA00023015"/>
    </source>
</evidence>
<proteinExistence type="predicted"/>
<dbReference type="SUPFAM" id="SSF57667">
    <property type="entry name" value="beta-beta-alpha zinc fingers"/>
    <property type="match status" value="2"/>
</dbReference>
<dbReference type="RefSeq" id="XP_050514666.1">
    <property type="nucleotide sequence ID" value="XM_050658709.1"/>
</dbReference>
<feature type="domain" description="C2H2-type" evidence="10">
    <location>
        <begin position="626"/>
        <end position="649"/>
    </location>
</feature>
<accession>A0ABM5KWV0</accession>
<evidence type="ECO:0000313" key="12">
    <source>
        <dbReference type="Proteomes" id="UP001652700"/>
    </source>
</evidence>
<keyword evidence="12" id="KW-1185">Reference proteome</keyword>
<feature type="domain" description="C2H2-type" evidence="10">
    <location>
        <begin position="380"/>
        <end position="408"/>
    </location>
</feature>
<sequence length="649" mass="77389">MNNMAQSDTTDDGNLLSKTVKDEILTNVSTFDNNFSGKAIDYQFSIQPKIEQFELKDEVEESEFVGEVIEFSENELCELDESQEPNYCSSKESYLCEQCNVESCYKKHDLHADFIRITTKPLNQSNPYECATCSIKILNPTIALFHLSLHDKDSFRCYKCNCILLEFSDFLEHIEKLHSKDKDYYRCIECNFVTFSYILNFAHRNKLHKPKSFHKCKLCDEFWPNRNHNLHEKMLHIRSKYGTNPYVCNKCKIELVDLEEIYDHLEIHGDIGIFCSFCAFTSENLEDLEKHKKDNHEKKIEKQRILRESCKEFMENDNDVKCELCNRYWPDKNHINHERMILIEKQVTEDNPYKCQTCDKITCDLRQVYKHVNRYCTYRIKCPFCSKGFKERRLLDNHIMREHPGKESVMSTHILKCKLCEYSTVVRKVFKAHLNTHMSMEDRRQYKCKECDFTTTLPYYLKDHRLTKHPAESDKLHTCDKCTYSTPLLSRIKIHLRTHENNEVLKCDICNALFRRKRNLQKHKVRHFREKLKNQYVCEICASVYSLETSLMEHLCRVHQKGELKVFICYTCKHKSYNRAKFIAHTKTHIKQAFVYCAHCEYKTARKLNLIQHMVKHADSSKMQLHECKMCSFKTKRPHTLRNHVRYTH</sequence>
<evidence type="ECO:0000259" key="10">
    <source>
        <dbReference type="PROSITE" id="PS50157"/>
    </source>
</evidence>
<keyword evidence="2" id="KW-0479">Metal-binding</keyword>
<dbReference type="SMART" id="SM00355">
    <property type="entry name" value="ZnF_C2H2"/>
    <property type="match status" value="16"/>
</dbReference>
<protein>
    <recommendedName>
        <fullName evidence="10">C2H2-type domain-containing protein</fullName>
    </recommendedName>
</protein>
<feature type="domain" description="C2H2-type" evidence="10">
    <location>
        <begin position="536"/>
        <end position="564"/>
    </location>
</feature>
<dbReference type="GeneID" id="126889952"/>
<evidence type="ECO:0000256" key="2">
    <source>
        <dbReference type="ARBA" id="ARBA00022723"/>
    </source>
</evidence>
<dbReference type="InterPro" id="IPR050636">
    <property type="entry name" value="C2H2-ZF_domain-containing"/>
</dbReference>
<name>A0ABM5KWV0_DIAVI</name>
<organism evidence="11 12">
    <name type="scientific">Diabrotica virgifera virgifera</name>
    <name type="common">western corn rootworm</name>
    <dbReference type="NCBI Taxonomy" id="50390"/>
    <lineage>
        <taxon>Eukaryota</taxon>
        <taxon>Metazoa</taxon>
        <taxon>Ecdysozoa</taxon>
        <taxon>Arthropoda</taxon>
        <taxon>Hexapoda</taxon>
        <taxon>Insecta</taxon>
        <taxon>Pterygota</taxon>
        <taxon>Neoptera</taxon>
        <taxon>Endopterygota</taxon>
        <taxon>Coleoptera</taxon>
        <taxon>Polyphaga</taxon>
        <taxon>Cucujiformia</taxon>
        <taxon>Chrysomeloidea</taxon>
        <taxon>Chrysomelidae</taxon>
        <taxon>Galerucinae</taxon>
        <taxon>Diabroticina</taxon>
        <taxon>Diabroticites</taxon>
        <taxon>Diabrotica</taxon>
    </lineage>
</organism>
<evidence type="ECO:0000256" key="4">
    <source>
        <dbReference type="ARBA" id="ARBA00022771"/>
    </source>
</evidence>